<keyword evidence="2" id="KW-1185">Reference proteome</keyword>
<evidence type="ECO:0000313" key="2">
    <source>
        <dbReference type="Proteomes" id="UP001234178"/>
    </source>
</evidence>
<protein>
    <submittedName>
        <fullName evidence="1">Uncharacterized protein</fullName>
    </submittedName>
</protein>
<accession>A0ABQ9Z9L1</accession>
<name>A0ABQ9Z9L1_9CRUS</name>
<dbReference type="Proteomes" id="UP001234178">
    <property type="component" value="Unassembled WGS sequence"/>
</dbReference>
<reference evidence="1 2" key="1">
    <citation type="journal article" date="2023" name="Nucleic Acids Res.">
        <title>The hologenome of Daphnia magna reveals possible DNA methylation and microbiome-mediated evolution of the host genome.</title>
        <authorList>
            <person name="Chaturvedi A."/>
            <person name="Li X."/>
            <person name="Dhandapani V."/>
            <person name="Marshall H."/>
            <person name="Kissane S."/>
            <person name="Cuenca-Cambronero M."/>
            <person name="Asole G."/>
            <person name="Calvet F."/>
            <person name="Ruiz-Romero M."/>
            <person name="Marangio P."/>
            <person name="Guigo R."/>
            <person name="Rago D."/>
            <person name="Mirbahai L."/>
            <person name="Eastwood N."/>
            <person name="Colbourne J.K."/>
            <person name="Zhou J."/>
            <person name="Mallon E."/>
            <person name="Orsini L."/>
        </authorList>
    </citation>
    <scope>NUCLEOTIDE SEQUENCE [LARGE SCALE GENOMIC DNA]</scope>
    <source>
        <strain evidence="1">LRV0_1</strain>
    </source>
</reference>
<organism evidence="1 2">
    <name type="scientific">Daphnia magna</name>
    <dbReference type="NCBI Taxonomy" id="35525"/>
    <lineage>
        <taxon>Eukaryota</taxon>
        <taxon>Metazoa</taxon>
        <taxon>Ecdysozoa</taxon>
        <taxon>Arthropoda</taxon>
        <taxon>Crustacea</taxon>
        <taxon>Branchiopoda</taxon>
        <taxon>Diplostraca</taxon>
        <taxon>Cladocera</taxon>
        <taxon>Anomopoda</taxon>
        <taxon>Daphniidae</taxon>
        <taxon>Daphnia</taxon>
    </lineage>
</organism>
<sequence>MTIPRMSKKYGIGNSNIIVSYPRARLLLKSIRKCLSLHRHKEQPRNPRDARDDHILLMEIEQYRKQKDGTDFYLGEVLWMDVATGNEESAQVFGNIEVLRVASDPLVKEMHGDGIGIPLVRYQNGRRNGSREGAKGEFDDSANENVEQNFLQSYEHADVDDETETVNTVPTQNPYHGI</sequence>
<gene>
    <name evidence="1" type="ORF">OUZ56_018726</name>
</gene>
<dbReference type="EMBL" id="JAOYFB010000003">
    <property type="protein sequence ID" value="KAK4009592.1"/>
    <property type="molecule type" value="Genomic_DNA"/>
</dbReference>
<proteinExistence type="predicted"/>
<comment type="caution">
    <text evidence="1">The sequence shown here is derived from an EMBL/GenBank/DDBJ whole genome shotgun (WGS) entry which is preliminary data.</text>
</comment>
<evidence type="ECO:0000313" key="1">
    <source>
        <dbReference type="EMBL" id="KAK4009592.1"/>
    </source>
</evidence>